<proteinExistence type="predicted"/>
<dbReference type="RefSeq" id="WP_153831977.1">
    <property type="nucleotide sequence ID" value="NZ_WJQT01000004.1"/>
</dbReference>
<name>A0A844C837_9LACT</name>
<dbReference type="EMBL" id="WJQT01000004">
    <property type="protein sequence ID" value="MRJ46893.1"/>
    <property type="molecule type" value="Genomic_DNA"/>
</dbReference>
<dbReference type="AlphaFoldDB" id="A0A844C837"/>
<evidence type="ECO:0000313" key="2">
    <source>
        <dbReference type="Proteomes" id="UP000440066"/>
    </source>
</evidence>
<reference evidence="1 2" key="1">
    <citation type="submission" date="2019-11" db="EMBL/GenBank/DDBJ databases">
        <title>Characterisation of Fundicoccus ignavus gen. nov. sp. nov., a novel genus of the family Aerococcaceae from bulk tank milk.</title>
        <authorList>
            <person name="Siebert A."/>
            <person name="Huptas C."/>
            <person name="Wenning M."/>
            <person name="Scherer S."/>
            <person name="Doll E.V."/>
        </authorList>
    </citation>
    <scope>NUCLEOTIDE SEQUENCE [LARGE SCALE GENOMIC DNA]</scope>
    <source>
        <strain evidence="1 2">DSM 109652</strain>
    </source>
</reference>
<accession>A0A844C837</accession>
<gene>
    <name evidence="1" type="ORF">GF867_04820</name>
</gene>
<evidence type="ECO:0000313" key="1">
    <source>
        <dbReference type="EMBL" id="MRJ46893.1"/>
    </source>
</evidence>
<dbReference type="Proteomes" id="UP000440066">
    <property type="component" value="Unassembled WGS sequence"/>
</dbReference>
<organism evidence="1 2">
    <name type="scientific">Fundicoccus ignavus</name>
    <dbReference type="NCBI Taxonomy" id="2664442"/>
    <lineage>
        <taxon>Bacteria</taxon>
        <taxon>Bacillati</taxon>
        <taxon>Bacillota</taxon>
        <taxon>Bacilli</taxon>
        <taxon>Lactobacillales</taxon>
        <taxon>Aerococcaceae</taxon>
        <taxon>Fundicoccus</taxon>
    </lineage>
</organism>
<protein>
    <submittedName>
        <fullName evidence="1">Uncharacterized protein</fullName>
    </submittedName>
</protein>
<sequence length="131" mass="15176">MDISKFVAYSRLLESPEDIMDLVDEKGEVIIIKDDEPLYVIQNINQREIKEERSEFQKPVENITLHVAMERVLSQVDGHTLHAAELADEIYDQKLYFKKNGEKANAVQIRARAGRYQDKFEALSGNLIKLR</sequence>
<comment type="caution">
    <text evidence="1">The sequence shown here is derived from an EMBL/GenBank/DDBJ whole genome shotgun (WGS) entry which is preliminary data.</text>
</comment>